<dbReference type="SUPFAM" id="SSF50729">
    <property type="entry name" value="PH domain-like"/>
    <property type="match status" value="1"/>
</dbReference>
<dbReference type="OMA" id="ANDENQM"/>
<evidence type="ECO:0000256" key="6">
    <source>
        <dbReference type="PROSITE-ProRule" id="PRU00023"/>
    </source>
</evidence>
<feature type="region of interest" description="Disordered" evidence="8">
    <location>
        <begin position="707"/>
        <end position="779"/>
    </location>
</feature>
<name>A0A0G4FUP4_VITBC</name>
<dbReference type="InterPro" id="IPR011993">
    <property type="entry name" value="PH-like_dom_sf"/>
</dbReference>
<feature type="compositionally biased region" description="Polar residues" evidence="8">
    <location>
        <begin position="736"/>
        <end position="748"/>
    </location>
</feature>
<evidence type="ECO:0000256" key="1">
    <source>
        <dbReference type="ARBA" id="ARBA00022723"/>
    </source>
</evidence>
<feature type="repeat" description="ANK" evidence="6">
    <location>
        <begin position="368"/>
        <end position="400"/>
    </location>
</feature>
<evidence type="ECO:0000256" key="4">
    <source>
        <dbReference type="ARBA" id="ARBA00022833"/>
    </source>
</evidence>
<gene>
    <name evidence="11" type="ORF">Vbra_21696</name>
</gene>
<evidence type="ECO:0000256" key="8">
    <source>
        <dbReference type="SAM" id="MobiDB-lite"/>
    </source>
</evidence>
<dbReference type="Gene3D" id="2.30.29.30">
    <property type="entry name" value="Pleckstrin-homology domain (PH domain)/Phosphotyrosine-binding domain (PTB)"/>
    <property type="match status" value="1"/>
</dbReference>
<dbReference type="SUPFAM" id="SSF58038">
    <property type="entry name" value="SNARE fusion complex"/>
    <property type="match status" value="1"/>
</dbReference>
<organism evidence="11 12">
    <name type="scientific">Vitrella brassicaformis (strain CCMP3155)</name>
    <dbReference type="NCBI Taxonomy" id="1169540"/>
    <lineage>
        <taxon>Eukaryota</taxon>
        <taxon>Sar</taxon>
        <taxon>Alveolata</taxon>
        <taxon>Colpodellida</taxon>
        <taxon>Vitrellaceae</taxon>
        <taxon>Vitrella</taxon>
    </lineage>
</organism>
<feature type="repeat" description="ANK" evidence="6">
    <location>
        <begin position="254"/>
        <end position="286"/>
    </location>
</feature>
<dbReference type="SUPFAM" id="SSF57903">
    <property type="entry name" value="FYVE/PHD zinc finger"/>
    <property type="match status" value="1"/>
</dbReference>
<dbReference type="Gene3D" id="3.30.40.10">
    <property type="entry name" value="Zinc/RING finger domain, C3HC4 (zinc finger)"/>
    <property type="match status" value="1"/>
</dbReference>
<dbReference type="Proteomes" id="UP000041254">
    <property type="component" value="Unassembled WGS sequence"/>
</dbReference>
<dbReference type="PROSITE" id="PS50003">
    <property type="entry name" value="PH_DOMAIN"/>
    <property type="match status" value="1"/>
</dbReference>
<dbReference type="InterPro" id="IPR002110">
    <property type="entry name" value="Ankyrin_rpt"/>
</dbReference>
<dbReference type="SMART" id="SM00064">
    <property type="entry name" value="FYVE"/>
    <property type="match status" value="1"/>
</dbReference>
<keyword evidence="2" id="KW-0677">Repeat</keyword>
<evidence type="ECO:0000256" key="5">
    <source>
        <dbReference type="ARBA" id="ARBA00023043"/>
    </source>
</evidence>
<keyword evidence="3 7" id="KW-0863">Zinc-finger</keyword>
<feature type="region of interest" description="Disordered" evidence="8">
    <location>
        <begin position="538"/>
        <end position="617"/>
    </location>
</feature>
<dbReference type="PROSITE" id="PS50297">
    <property type="entry name" value="ANK_REP_REGION"/>
    <property type="match status" value="2"/>
</dbReference>
<keyword evidence="1" id="KW-0479">Metal-binding</keyword>
<dbReference type="InterPro" id="IPR011011">
    <property type="entry name" value="Znf_FYVE_PHD"/>
</dbReference>
<dbReference type="SUPFAM" id="SSF48403">
    <property type="entry name" value="Ankyrin repeat"/>
    <property type="match status" value="1"/>
</dbReference>
<dbReference type="Gene3D" id="1.25.40.20">
    <property type="entry name" value="Ankyrin repeat-containing domain"/>
    <property type="match status" value="2"/>
</dbReference>
<protein>
    <recommendedName>
        <fullName evidence="13">FYVE-type domain-containing protein</fullName>
    </recommendedName>
</protein>
<dbReference type="Gene3D" id="1.20.5.110">
    <property type="match status" value="1"/>
</dbReference>
<dbReference type="Pfam" id="PF01363">
    <property type="entry name" value="FYVE"/>
    <property type="match status" value="1"/>
</dbReference>
<evidence type="ECO:0000259" key="10">
    <source>
        <dbReference type="PROSITE" id="PS50178"/>
    </source>
</evidence>
<dbReference type="SMART" id="SM00248">
    <property type="entry name" value="ANK"/>
    <property type="match status" value="5"/>
</dbReference>
<dbReference type="AlphaFoldDB" id="A0A0G4FUP4"/>
<dbReference type="STRING" id="1169540.A0A0G4FUP4"/>
<proteinExistence type="predicted"/>
<accession>A0A0G4FUP4</accession>
<dbReference type="SMART" id="SM00233">
    <property type="entry name" value="PH"/>
    <property type="match status" value="1"/>
</dbReference>
<keyword evidence="12" id="KW-1185">Reference proteome</keyword>
<dbReference type="PANTHER" id="PTHR24198:SF165">
    <property type="entry name" value="ANKYRIN REPEAT-CONTAINING PROTEIN-RELATED"/>
    <property type="match status" value="1"/>
</dbReference>
<feature type="domain" description="FYVE-type" evidence="10">
    <location>
        <begin position="496"/>
        <end position="537"/>
    </location>
</feature>
<dbReference type="PROSITE" id="PS50178">
    <property type="entry name" value="ZF_FYVE"/>
    <property type="match status" value="1"/>
</dbReference>
<dbReference type="InterPro" id="IPR036770">
    <property type="entry name" value="Ankyrin_rpt-contain_sf"/>
</dbReference>
<dbReference type="InterPro" id="IPR017455">
    <property type="entry name" value="Znf_FYVE-rel"/>
</dbReference>
<dbReference type="PhylomeDB" id="A0A0G4FUP4"/>
<dbReference type="OrthoDB" id="20727at2759"/>
<dbReference type="PROSITE" id="PS50088">
    <property type="entry name" value="ANK_REPEAT"/>
    <property type="match status" value="2"/>
</dbReference>
<dbReference type="PANTHER" id="PTHR24198">
    <property type="entry name" value="ANKYRIN REPEAT AND PROTEIN KINASE DOMAIN-CONTAINING PROTEIN"/>
    <property type="match status" value="1"/>
</dbReference>
<evidence type="ECO:0000313" key="11">
    <source>
        <dbReference type="EMBL" id="CEM18449.1"/>
    </source>
</evidence>
<reference evidence="11 12" key="1">
    <citation type="submission" date="2014-11" db="EMBL/GenBank/DDBJ databases">
        <authorList>
            <person name="Zhu J."/>
            <person name="Qi W."/>
            <person name="Song R."/>
        </authorList>
    </citation>
    <scope>NUCLEOTIDE SEQUENCE [LARGE SCALE GENOMIC DNA]</scope>
</reference>
<dbReference type="InParanoid" id="A0A0G4FUP4"/>
<evidence type="ECO:0000256" key="2">
    <source>
        <dbReference type="ARBA" id="ARBA00022737"/>
    </source>
</evidence>
<dbReference type="InterPro" id="IPR013083">
    <property type="entry name" value="Znf_RING/FYVE/PHD"/>
</dbReference>
<evidence type="ECO:0000256" key="3">
    <source>
        <dbReference type="ARBA" id="ARBA00022771"/>
    </source>
</evidence>
<dbReference type="InterPro" id="IPR001849">
    <property type="entry name" value="PH_domain"/>
</dbReference>
<evidence type="ECO:0000256" key="7">
    <source>
        <dbReference type="PROSITE-ProRule" id="PRU00091"/>
    </source>
</evidence>
<sequence length="897" mass="96981">MASSSSETAPPFYPDIYDVNDDLLSDASNPPLLLRHGPLLKMQKAIHRLQEHHGFLFNNCLVITHPCQPTNRFKWKRSVSFRHAVVRDVREATQAVNGIGHGIVLLENLEGITRQSLLCWRSHQEKKEWLSALRRALATFAHPNDTPAPVPQAGEPSQRLKGPLPPRLDDMTVLVAHDLVKDTVHAFALENKWILIQEWIQHAVNRRGGADIGDLNDTDEWGWSAAHVAARVGSHAAMTVLVDGGVDVDGVSAQGETPLLVACRVGNAKIVRLLLRNGANPRAVDKGGRNVVYLAASHPSAKVAGTTLKVLRMSHVNLNGCVCRQPQDASSTPHLSALHVAILNHDVEMVGRLLSVGCDANIQLADGSGRTAVHLAVQTDHQLLVQSVLEFGGQPNLRDAEGLSPLHHCRSLECVIVLVEYGARGWEQLPNQIRQQLGLPLEEKDGEPPTEEAAAALEAVRSARQKYRTKKYEDHRGERISLPWWAVTSSARWTNDADVDGCQACGVTFTVRIRRHHCRSCGLCVCDECSSKRAVVPHPCKEPDRRASGSQQQQSSSPDGSPTAAAGGRGRGAGRADPSYDPLAGYQTSIESMDADAEVERQEAEQDDQAPQPDRRRSVLAGLFTGRRQSAMSPVSVTEAAPAASMVPRSRLPIAKGASGYLRTCDACFNFLQHFDVEAADETQLSSANDENQMASADDWVFLDNSPASRQHRNEPPRTPSGRSLEPPAAAMSIPIPTQTPGSSQQRLSADEDEIASLVGDDDEGGPNTDSRRDSGGLGSVARSFLGAMGLGGGGKGRTRMSVAEGAVAAAAREKQPRPQPPPRANTAHTLKYHQNATDAAMESAAAARAKVAERGEALVSLKGTTDRLADNAKQYYETARQLAEAQRGWGRGRGKR</sequence>
<feature type="domain" description="PH" evidence="9">
    <location>
        <begin position="32"/>
        <end position="138"/>
    </location>
</feature>
<dbReference type="InterPro" id="IPR000306">
    <property type="entry name" value="Znf_FYVE"/>
</dbReference>
<evidence type="ECO:0008006" key="13">
    <source>
        <dbReference type="Google" id="ProtNLM"/>
    </source>
</evidence>
<dbReference type="VEuPathDB" id="CryptoDB:Vbra_21696"/>
<dbReference type="Pfam" id="PF12796">
    <property type="entry name" value="Ank_2"/>
    <property type="match status" value="2"/>
</dbReference>
<keyword evidence="5 6" id="KW-0040">ANK repeat</keyword>
<dbReference type="EMBL" id="CDMY01000500">
    <property type="protein sequence ID" value="CEM18449.1"/>
    <property type="molecule type" value="Genomic_DNA"/>
</dbReference>
<feature type="region of interest" description="Disordered" evidence="8">
    <location>
        <begin position="805"/>
        <end position="827"/>
    </location>
</feature>
<feature type="compositionally biased region" description="Acidic residues" evidence="8">
    <location>
        <begin position="751"/>
        <end position="765"/>
    </location>
</feature>
<dbReference type="GO" id="GO:0008270">
    <property type="term" value="F:zinc ion binding"/>
    <property type="evidence" value="ECO:0007669"/>
    <property type="project" value="UniProtKB-KW"/>
</dbReference>
<keyword evidence="4" id="KW-0862">Zinc</keyword>
<evidence type="ECO:0000259" key="9">
    <source>
        <dbReference type="PROSITE" id="PS50003"/>
    </source>
</evidence>
<evidence type="ECO:0000313" key="12">
    <source>
        <dbReference type="Proteomes" id="UP000041254"/>
    </source>
</evidence>